<accession>W0AB03</accession>
<dbReference type="SUPFAM" id="SSF110997">
    <property type="entry name" value="Sporulation related repeat"/>
    <property type="match status" value="1"/>
</dbReference>
<dbReference type="Proteomes" id="UP000018851">
    <property type="component" value="Chromosome"/>
</dbReference>
<dbReference type="Pfam" id="PF05036">
    <property type="entry name" value="SPOR"/>
    <property type="match status" value="1"/>
</dbReference>
<evidence type="ECO:0000313" key="4">
    <source>
        <dbReference type="EMBL" id="AHE52855.1"/>
    </source>
</evidence>
<dbReference type="eggNOG" id="COG3147">
    <property type="taxonomic scope" value="Bacteria"/>
</dbReference>
<organism evidence="4 5">
    <name type="scientific">Sphingomonas sanxanigenens DSM 19645 = NX02</name>
    <dbReference type="NCBI Taxonomy" id="1123269"/>
    <lineage>
        <taxon>Bacteria</taxon>
        <taxon>Pseudomonadati</taxon>
        <taxon>Pseudomonadota</taxon>
        <taxon>Alphaproteobacteria</taxon>
        <taxon>Sphingomonadales</taxon>
        <taxon>Sphingomonadaceae</taxon>
        <taxon>Sphingomonas</taxon>
    </lineage>
</organism>
<dbReference type="PATRIC" id="fig|1123269.5.peg.1079"/>
<dbReference type="PANTHER" id="PTHR45011:SF1">
    <property type="entry name" value="DAP3-BINDING CELL DEATH ENHANCER 1"/>
    <property type="match status" value="1"/>
</dbReference>
<feature type="region of interest" description="Disordered" evidence="1">
    <location>
        <begin position="179"/>
        <end position="245"/>
    </location>
</feature>
<dbReference type="InterPro" id="IPR052748">
    <property type="entry name" value="ISR_Activator"/>
</dbReference>
<protein>
    <recommendedName>
        <fullName evidence="3">SPOR domain-containing protein</fullName>
    </recommendedName>
</protein>
<feature type="chain" id="PRO_5004785242" description="SPOR domain-containing protein" evidence="2">
    <location>
        <begin position="18"/>
        <end position="324"/>
    </location>
</feature>
<reference evidence="4 5" key="1">
    <citation type="submission" date="2013-07" db="EMBL/GenBank/DDBJ databases">
        <title>Completed genome of Sphingomonas sanxanigenens NX02.</title>
        <authorList>
            <person name="Ma T."/>
            <person name="Huang H."/>
            <person name="Wu M."/>
            <person name="Li X."/>
            <person name="Li G."/>
        </authorList>
    </citation>
    <scope>NUCLEOTIDE SEQUENCE [LARGE SCALE GENOMIC DNA]</scope>
    <source>
        <strain evidence="4 5">NX02</strain>
    </source>
</reference>
<dbReference type="RefSeq" id="WP_025291147.1">
    <property type="nucleotide sequence ID" value="NZ_CP006644.1"/>
</dbReference>
<dbReference type="GO" id="GO:0042834">
    <property type="term" value="F:peptidoglycan binding"/>
    <property type="evidence" value="ECO:0007669"/>
    <property type="project" value="InterPro"/>
</dbReference>
<dbReference type="InterPro" id="IPR036680">
    <property type="entry name" value="SPOR-like_sf"/>
</dbReference>
<evidence type="ECO:0000256" key="1">
    <source>
        <dbReference type="SAM" id="MobiDB-lite"/>
    </source>
</evidence>
<dbReference type="HOGENOM" id="CLU_052013_0_0_5"/>
<name>W0AB03_9SPHN</name>
<dbReference type="EMBL" id="CP006644">
    <property type="protein sequence ID" value="AHE52855.1"/>
    <property type="molecule type" value="Genomic_DNA"/>
</dbReference>
<feature type="compositionally biased region" description="Pro residues" evidence="1">
    <location>
        <begin position="203"/>
        <end position="244"/>
    </location>
</feature>
<dbReference type="SMART" id="SM00671">
    <property type="entry name" value="SEL1"/>
    <property type="match status" value="2"/>
</dbReference>
<gene>
    <name evidence="4" type="ORF">NX02_05590</name>
</gene>
<feature type="domain" description="SPOR" evidence="3">
    <location>
        <begin position="245"/>
        <end position="324"/>
    </location>
</feature>
<dbReference type="SUPFAM" id="SSF81901">
    <property type="entry name" value="HCP-like"/>
    <property type="match status" value="1"/>
</dbReference>
<dbReference type="Gene3D" id="1.25.40.10">
    <property type="entry name" value="Tetratricopeptide repeat domain"/>
    <property type="match status" value="1"/>
</dbReference>
<dbReference type="Gene3D" id="3.30.70.1070">
    <property type="entry name" value="Sporulation related repeat"/>
    <property type="match status" value="1"/>
</dbReference>
<dbReference type="Pfam" id="PF08238">
    <property type="entry name" value="Sel1"/>
    <property type="match status" value="3"/>
</dbReference>
<dbReference type="InterPro" id="IPR011990">
    <property type="entry name" value="TPR-like_helical_dom_sf"/>
</dbReference>
<evidence type="ECO:0000256" key="2">
    <source>
        <dbReference type="SAM" id="SignalP"/>
    </source>
</evidence>
<keyword evidence="5" id="KW-1185">Reference proteome</keyword>
<feature type="signal peptide" evidence="2">
    <location>
        <begin position="1"/>
        <end position="17"/>
    </location>
</feature>
<keyword evidence="2" id="KW-0732">Signal</keyword>
<dbReference type="InterPro" id="IPR007730">
    <property type="entry name" value="SPOR-like_dom"/>
</dbReference>
<evidence type="ECO:0000259" key="3">
    <source>
        <dbReference type="PROSITE" id="PS51724"/>
    </source>
</evidence>
<sequence>MIAAHGRALLASTLILAAAAGAGTRLPAQSRGADPAVQRGYDAWQRNDYAAAVAEWRKPAAAGNADAQYNLGQAYKYGRGVPADLKQAEDWFRRAAVQGHLQAADNYGLLLFQDNRRAEAMPWLEKSAARGEPRTQYFLGVALFNGDGLPRDWPRAYALMTRASAAGLAAAKRALGEMDKHIPADQRRRGTEMAAAMARGAPVPKPVAAPTPKPTPAPSPAPRPAPRPTPAPAPAPAAPRPAPVPAAGGAWRIQLGAFGDAANADKLWSRLSQRVSGLGGLTSYKVRAGSVTRLQAGPIATKAAADRLCTAVTAAGNPCIAVKP</sequence>
<dbReference type="PANTHER" id="PTHR45011">
    <property type="entry name" value="DAP3-BINDING CELL DEATH ENHANCER 1"/>
    <property type="match status" value="1"/>
</dbReference>
<dbReference type="STRING" id="1123269.NX02_05590"/>
<dbReference type="KEGG" id="ssan:NX02_05590"/>
<dbReference type="AlphaFoldDB" id="W0AB03"/>
<dbReference type="OrthoDB" id="112232at2"/>
<dbReference type="InterPro" id="IPR006597">
    <property type="entry name" value="Sel1-like"/>
</dbReference>
<evidence type="ECO:0000313" key="5">
    <source>
        <dbReference type="Proteomes" id="UP000018851"/>
    </source>
</evidence>
<feature type="compositionally biased region" description="Basic and acidic residues" evidence="1">
    <location>
        <begin position="179"/>
        <end position="191"/>
    </location>
</feature>
<proteinExistence type="predicted"/>
<dbReference type="eggNOG" id="COG0790">
    <property type="taxonomic scope" value="Bacteria"/>
</dbReference>
<dbReference type="PROSITE" id="PS51724">
    <property type="entry name" value="SPOR"/>
    <property type="match status" value="1"/>
</dbReference>